<accession>A0A813MUZ7</accession>
<protein>
    <submittedName>
        <fullName evidence="2">Uncharacterized protein</fullName>
    </submittedName>
</protein>
<dbReference type="OrthoDB" id="10370362at2759"/>
<dbReference type="EMBL" id="CAJNOC010000214">
    <property type="protein sequence ID" value="CAF0728286.1"/>
    <property type="molecule type" value="Genomic_DNA"/>
</dbReference>
<evidence type="ECO:0000313" key="3">
    <source>
        <dbReference type="Proteomes" id="UP000663879"/>
    </source>
</evidence>
<reference evidence="2" key="1">
    <citation type="submission" date="2021-02" db="EMBL/GenBank/DDBJ databases">
        <authorList>
            <person name="Nowell W R."/>
        </authorList>
    </citation>
    <scope>NUCLEOTIDE SEQUENCE</scope>
    <source>
        <strain evidence="2">Ploen Becks lab</strain>
    </source>
</reference>
<feature type="compositionally biased region" description="Basic and acidic residues" evidence="1">
    <location>
        <begin position="380"/>
        <end position="392"/>
    </location>
</feature>
<evidence type="ECO:0000313" key="2">
    <source>
        <dbReference type="EMBL" id="CAF0728286.1"/>
    </source>
</evidence>
<keyword evidence="3" id="KW-1185">Reference proteome</keyword>
<sequence length="401" mass="46079">MNLTETCESSCYNSNSNIRYEPCIWTRETCLSNINKKILSTNFPHGISDHGELILIGKTRSKLSSSNRITDQIGQVKKSLSKLEIVHSNKVYQLDSFVLLNFMNPLSYQWSNFDINFPSNALRIGYDTVSQSVLFLGRTIGKNVNLVGKISSSDYKLISSVKQEIKIFDSKFQVLCLRPSPEKLKILCRNLIRTFSKSNNLVIDKLKKSIKDPKLLEFIKYKNCLKSGQCLKRNECIQSANTKYRLFLDDIGNLKFIINEVDDYLFLYEKVECLWFNDLKLVVCFENKKSVNFLGSFSTNNAIYSDNSKLKLCNKGFLNLISSSDEFKIIIQLRYDLESYVNSKKPKYDFSYFYAPNEEYENISSCDENDDDDVESESNDESHSEESSKGDSDNESSTNTD</sequence>
<organism evidence="2 3">
    <name type="scientific">Brachionus calyciflorus</name>
    <dbReference type="NCBI Taxonomy" id="104777"/>
    <lineage>
        <taxon>Eukaryota</taxon>
        <taxon>Metazoa</taxon>
        <taxon>Spiralia</taxon>
        <taxon>Gnathifera</taxon>
        <taxon>Rotifera</taxon>
        <taxon>Eurotatoria</taxon>
        <taxon>Monogononta</taxon>
        <taxon>Pseudotrocha</taxon>
        <taxon>Ploima</taxon>
        <taxon>Brachionidae</taxon>
        <taxon>Brachionus</taxon>
    </lineage>
</organism>
<proteinExistence type="predicted"/>
<dbReference type="Proteomes" id="UP000663879">
    <property type="component" value="Unassembled WGS sequence"/>
</dbReference>
<feature type="compositionally biased region" description="Acidic residues" evidence="1">
    <location>
        <begin position="367"/>
        <end position="379"/>
    </location>
</feature>
<gene>
    <name evidence="2" type="ORF">OXX778_LOCUS2666</name>
</gene>
<feature type="region of interest" description="Disordered" evidence="1">
    <location>
        <begin position="362"/>
        <end position="401"/>
    </location>
</feature>
<dbReference type="AlphaFoldDB" id="A0A813MUZ7"/>
<name>A0A813MUZ7_9BILA</name>
<evidence type="ECO:0000256" key="1">
    <source>
        <dbReference type="SAM" id="MobiDB-lite"/>
    </source>
</evidence>
<comment type="caution">
    <text evidence="2">The sequence shown here is derived from an EMBL/GenBank/DDBJ whole genome shotgun (WGS) entry which is preliminary data.</text>
</comment>